<proteinExistence type="predicted"/>
<dbReference type="EMBL" id="CP111014">
    <property type="protein sequence ID" value="WAQ97796.1"/>
    <property type="molecule type" value="Genomic_DNA"/>
</dbReference>
<evidence type="ECO:0000313" key="2">
    <source>
        <dbReference type="Proteomes" id="UP001164746"/>
    </source>
</evidence>
<reference evidence="1" key="1">
    <citation type="submission" date="2022-11" db="EMBL/GenBank/DDBJ databases">
        <title>Centuries of genome instability and evolution in soft-shell clam transmissible cancer (bioRxiv).</title>
        <authorList>
            <person name="Hart S.F.M."/>
            <person name="Yonemitsu M.A."/>
            <person name="Giersch R.M."/>
            <person name="Beal B.F."/>
            <person name="Arriagada G."/>
            <person name="Davis B.W."/>
            <person name="Ostrander E.A."/>
            <person name="Goff S.P."/>
            <person name="Metzger M.J."/>
        </authorList>
    </citation>
    <scope>NUCLEOTIDE SEQUENCE</scope>
    <source>
        <strain evidence="1">MELC-2E11</strain>
        <tissue evidence="1">Siphon/mantle</tissue>
    </source>
</reference>
<gene>
    <name evidence="1" type="ORF">MAR_022169</name>
</gene>
<organism evidence="1 2">
    <name type="scientific">Mya arenaria</name>
    <name type="common">Soft-shell clam</name>
    <dbReference type="NCBI Taxonomy" id="6604"/>
    <lineage>
        <taxon>Eukaryota</taxon>
        <taxon>Metazoa</taxon>
        <taxon>Spiralia</taxon>
        <taxon>Lophotrochozoa</taxon>
        <taxon>Mollusca</taxon>
        <taxon>Bivalvia</taxon>
        <taxon>Autobranchia</taxon>
        <taxon>Heteroconchia</taxon>
        <taxon>Euheterodonta</taxon>
        <taxon>Imparidentia</taxon>
        <taxon>Neoheterodontei</taxon>
        <taxon>Myida</taxon>
        <taxon>Myoidea</taxon>
        <taxon>Myidae</taxon>
        <taxon>Mya</taxon>
    </lineage>
</organism>
<protein>
    <recommendedName>
        <fullName evidence="3">MHC class II antigen beta chain</fullName>
    </recommendedName>
</protein>
<feature type="non-terminal residue" evidence="1">
    <location>
        <position position="89"/>
    </location>
</feature>
<evidence type="ECO:0008006" key="3">
    <source>
        <dbReference type="Google" id="ProtNLM"/>
    </source>
</evidence>
<name>A0ABY7DLH0_MYAAR</name>
<sequence>HIKLVSYSLCSPILQSVDTNAEPFYNVSYCCSYDDRFMELEIFLYGARKGVHAISVQGICDLNNMFQNFVVRWRRSFHGAFVYNNCEFV</sequence>
<evidence type="ECO:0000313" key="1">
    <source>
        <dbReference type="EMBL" id="WAQ97796.1"/>
    </source>
</evidence>
<feature type="non-terminal residue" evidence="1">
    <location>
        <position position="1"/>
    </location>
</feature>
<keyword evidence="2" id="KW-1185">Reference proteome</keyword>
<accession>A0ABY7DLH0</accession>
<dbReference type="Proteomes" id="UP001164746">
    <property type="component" value="Chromosome 3"/>
</dbReference>